<gene>
    <name evidence="1" type="ORF">SAMN05192558_106292</name>
</gene>
<dbReference type="AlphaFoldDB" id="A0A1H0PWZ4"/>
<dbReference type="GO" id="GO:0005975">
    <property type="term" value="P:carbohydrate metabolic process"/>
    <property type="evidence" value="ECO:0007669"/>
    <property type="project" value="InterPro"/>
</dbReference>
<dbReference type="STRING" id="504798.SAMN05421871_106160"/>
<dbReference type="PANTHER" id="PTHR47791:SF3">
    <property type="entry name" value="MEIOTICALLY UP-REGULATED GENE 191 PROTEIN"/>
    <property type="match status" value="1"/>
</dbReference>
<evidence type="ECO:0000313" key="2">
    <source>
        <dbReference type="Proteomes" id="UP000199651"/>
    </source>
</evidence>
<dbReference type="RefSeq" id="WP_228769949.1">
    <property type="nucleotide sequence ID" value="NZ_FNDV01000006.1"/>
</dbReference>
<protein>
    <submittedName>
        <fullName evidence="1">Predicted alpha-1,6-mannanase, GH76 family</fullName>
    </submittedName>
</protein>
<proteinExistence type="predicted"/>
<name>A0A1H0PWZ4_9PSEU</name>
<dbReference type="PANTHER" id="PTHR47791">
    <property type="entry name" value="MEIOTICALLY UP-REGULATED GENE 191 PROTEIN"/>
    <property type="match status" value="1"/>
</dbReference>
<dbReference type="Gene3D" id="1.50.10.20">
    <property type="match status" value="1"/>
</dbReference>
<dbReference type="EMBL" id="FNJB01000006">
    <property type="protein sequence ID" value="SDP09215.1"/>
    <property type="molecule type" value="Genomic_DNA"/>
</dbReference>
<dbReference type="InterPro" id="IPR053169">
    <property type="entry name" value="MUG_Protein"/>
</dbReference>
<keyword evidence="2" id="KW-1185">Reference proteome</keyword>
<dbReference type="InterPro" id="IPR005198">
    <property type="entry name" value="Glyco_hydro_76"/>
</dbReference>
<accession>A0A1H0PWZ4</accession>
<dbReference type="Proteomes" id="UP000199651">
    <property type="component" value="Unassembled WGS sequence"/>
</dbReference>
<reference evidence="2" key="1">
    <citation type="submission" date="2016-10" db="EMBL/GenBank/DDBJ databases">
        <authorList>
            <person name="Varghese N."/>
            <person name="Submissions S."/>
        </authorList>
    </citation>
    <scope>NUCLEOTIDE SEQUENCE [LARGE SCALE GENOMIC DNA]</scope>
    <source>
        <strain evidence="2">IBRC-M 10655</strain>
    </source>
</reference>
<evidence type="ECO:0000313" key="1">
    <source>
        <dbReference type="EMBL" id="SDP09215.1"/>
    </source>
</evidence>
<dbReference type="SUPFAM" id="SSF48208">
    <property type="entry name" value="Six-hairpin glycosidases"/>
    <property type="match status" value="1"/>
</dbReference>
<dbReference type="InterPro" id="IPR008928">
    <property type="entry name" value="6-hairpin_glycosidase_sf"/>
</dbReference>
<organism evidence="1 2">
    <name type="scientific">Actinokineospora alba</name>
    <dbReference type="NCBI Taxonomy" id="504798"/>
    <lineage>
        <taxon>Bacteria</taxon>
        <taxon>Bacillati</taxon>
        <taxon>Actinomycetota</taxon>
        <taxon>Actinomycetes</taxon>
        <taxon>Pseudonocardiales</taxon>
        <taxon>Pseudonocardiaceae</taxon>
        <taxon>Actinokineospora</taxon>
    </lineage>
</organism>
<sequence length="377" mass="41633">MTRGTEYAEGAAEQSPQLWAARAAFAEQGVLARHLRRLWAIPGTRLGVATWPASPRHRLLVNWNYWWQANLLDCLIDAQVRAPSPNRLRTIHQHVRGIRLRNFRQWTNEYYDDIAWLGLALLRASDELGLDTEDALDAITVRLREGWTDHGGGGIWWRRGDNLKNVPANGPAAILLARFAQDRADRQRARSITDWMDGYLRDRETGLLFDGLRTSPDGGIAGLVDIVYTYNQGTFLGACVELAADDRSGIWAERAERTIHAVAHHLAVEGVLPGRRGGDGGLFAGILARYLALSAIRLPEASGDLASWLVFTTADEAWRNRAVAPSGPLFGDEPGIPAITPRGPRDGRVERDLSVQVSGWMVMEAAAALEGHASMRS</sequence>
<dbReference type="Pfam" id="PF03663">
    <property type="entry name" value="Glyco_hydro_76"/>
    <property type="match status" value="1"/>
</dbReference>